<evidence type="ECO:0000313" key="1">
    <source>
        <dbReference type="EMBL" id="GBN26789.1"/>
    </source>
</evidence>
<reference evidence="1 2" key="1">
    <citation type="journal article" date="2019" name="Sci. Rep.">
        <title>Orb-weaving spider Araneus ventricosus genome elucidates the spidroin gene catalogue.</title>
        <authorList>
            <person name="Kono N."/>
            <person name="Nakamura H."/>
            <person name="Ohtoshi R."/>
            <person name="Moran D.A.P."/>
            <person name="Shinohara A."/>
            <person name="Yoshida Y."/>
            <person name="Fujiwara M."/>
            <person name="Mori M."/>
            <person name="Tomita M."/>
            <person name="Arakawa K."/>
        </authorList>
    </citation>
    <scope>NUCLEOTIDE SEQUENCE [LARGE SCALE GENOMIC DNA]</scope>
</reference>
<gene>
    <name evidence="1" type="ORF">AVEN_121059_1</name>
</gene>
<organism evidence="1 2">
    <name type="scientific">Araneus ventricosus</name>
    <name type="common">Orbweaver spider</name>
    <name type="synonym">Epeira ventricosa</name>
    <dbReference type="NCBI Taxonomy" id="182803"/>
    <lineage>
        <taxon>Eukaryota</taxon>
        <taxon>Metazoa</taxon>
        <taxon>Ecdysozoa</taxon>
        <taxon>Arthropoda</taxon>
        <taxon>Chelicerata</taxon>
        <taxon>Arachnida</taxon>
        <taxon>Araneae</taxon>
        <taxon>Araneomorphae</taxon>
        <taxon>Entelegynae</taxon>
        <taxon>Araneoidea</taxon>
        <taxon>Araneidae</taxon>
        <taxon>Araneus</taxon>
    </lineage>
</organism>
<dbReference type="Proteomes" id="UP000499080">
    <property type="component" value="Unassembled WGS sequence"/>
</dbReference>
<name>A0A4Y2MJP2_ARAVE</name>
<sequence length="98" mass="10757">MQKKENPGSKWNSHETTLVVLSPEKPSDLPLKTQSSFLSLARDGASFSQGFKGPTDHQSIFSIPATFTEAGLVWPGLKNNTFCISLKNTILFSPRYVG</sequence>
<keyword evidence="2" id="KW-1185">Reference proteome</keyword>
<accession>A0A4Y2MJP2</accession>
<dbReference type="EMBL" id="BGPR01007430">
    <property type="protein sequence ID" value="GBN26789.1"/>
    <property type="molecule type" value="Genomic_DNA"/>
</dbReference>
<protein>
    <submittedName>
        <fullName evidence="1">Uncharacterized protein</fullName>
    </submittedName>
</protein>
<comment type="caution">
    <text evidence="1">The sequence shown here is derived from an EMBL/GenBank/DDBJ whole genome shotgun (WGS) entry which is preliminary data.</text>
</comment>
<proteinExistence type="predicted"/>
<dbReference type="AlphaFoldDB" id="A0A4Y2MJP2"/>
<evidence type="ECO:0000313" key="2">
    <source>
        <dbReference type="Proteomes" id="UP000499080"/>
    </source>
</evidence>